<organism evidence="1 2">
    <name type="scientific">Sorangium cellulosum</name>
    <name type="common">Polyangium cellulosum</name>
    <dbReference type="NCBI Taxonomy" id="56"/>
    <lineage>
        <taxon>Bacteria</taxon>
        <taxon>Pseudomonadati</taxon>
        <taxon>Myxococcota</taxon>
        <taxon>Polyangia</taxon>
        <taxon>Polyangiales</taxon>
        <taxon>Polyangiaceae</taxon>
        <taxon>Sorangium</taxon>
    </lineage>
</organism>
<sequence>MEAGSFERVLGPQRGAAYRRFLEWSVGGGFMLAVVEMRRPAQREALVAATDAAVPSLCIARLASVGARPVRTLLDEVCPSPAEVSVLMLTHLEESENAASVCSELNVHRDEFARTFALPWVLVVHPAAALALQRDAPDFCDFAGLWLPEESGQDAEPLLEQAIRSPAASPGSTIRLSPNDTTTPKDLLSLAHEAAALGHVDKAEDLLAQYDMKHPDARTHDIRRVHMDGLLLRIRGRLDEALTRLDAAMDICKKTDHPRMKGVLLSEIAHIRATQGDYLEARRLELEALEILEREGDLRDVAASLHQLSAIELHLGKNEQARSLAHRSLNLSEELGDPLGRSISLYHLSFLEARAGNHAEARELVRASLTISDEIGDRNGRFASLRQLATLAVHESNYSDARELLREALELAEEMGSPIYRLMALQGLAAIACFENHYENARKLWRESLELSEALGAKDSFSASLVALGMLEASQGQMERGLALVRQGVEVLEKLDAATLPEAKELLRRLESLSAADASP</sequence>
<evidence type="ECO:0000313" key="2">
    <source>
        <dbReference type="Proteomes" id="UP000075604"/>
    </source>
</evidence>
<dbReference type="EMBL" id="JELX01003564">
    <property type="protein sequence ID" value="KYF51918.1"/>
    <property type="molecule type" value="Genomic_DNA"/>
</dbReference>
<dbReference type="AlphaFoldDB" id="A0A150P8W8"/>
<dbReference type="Proteomes" id="UP000075604">
    <property type="component" value="Unassembled WGS sequence"/>
</dbReference>
<dbReference type="InterPro" id="IPR011990">
    <property type="entry name" value="TPR-like_helical_dom_sf"/>
</dbReference>
<proteinExistence type="predicted"/>
<gene>
    <name evidence="1" type="ORF">BE04_20725</name>
</gene>
<dbReference type="Gene3D" id="1.25.40.10">
    <property type="entry name" value="Tetratricopeptide repeat domain"/>
    <property type="match status" value="2"/>
</dbReference>
<evidence type="ECO:0000313" key="1">
    <source>
        <dbReference type="EMBL" id="KYF51918.1"/>
    </source>
</evidence>
<accession>A0A150P8W8</accession>
<reference evidence="1 2" key="1">
    <citation type="submission" date="2014-02" db="EMBL/GenBank/DDBJ databases">
        <title>The small core and large imbalanced accessory genome model reveals a collaborative survival strategy of Sorangium cellulosum strains in nature.</title>
        <authorList>
            <person name="Han K."/>
            <person name="Peng R."/>
            <person name="Blom J."/>
            <person name="Li Y.-Z."/>
        </authorList>
    </citation>
    <scope>NUCLEOTIDE SEQUENCE [LARGE SCALE GENOMIC DNA]</scope>
    <source>
        <strain evidence="1 2">So0157-18</strain>
    </source>
</reference>
<dbReference type="PANTHER" id="PTHR47691">
    <property type="entry name" value="REGULATOR-RELATED"/>
    <property type="match status" value="1"/>
</dbReference>
<dbReference type="Pfam" id="PF13424">
    <property type="entry name" value="TPR_12"/>
    <property type="match status" value="2"/>
</dbReference>
<dbReference type="InterPro" id="IPR019734">
    <property type="entry name" value="TPR_rpt"/>
</dbReference>
<dbReference type="PANTHER" id="PTHR47691:SF3">
    <property type="entry name" value="HTH-TYPE TRANSCRIPTIONAL REGULATOR RV0890C-RELATED"/>
    <property type="match status" value="1"/>
</dbReference>
<dbReference type="SUPFAM" id="SSF48452">
    <property type="entry name" value="TPR-like"/>
    <property type="match status" value="2"/>
</dbReference>
<comment type="caution">
    <text evidence="1">The sequence shown here is derived from an EMBL/GenBank/DDBJ whole genome shotgun (WGS) entry which is preliminary data.</text>
</comment>
<dbReference type="SMART" id="SM00028">
    <property type="entry name" value="TPR"/>
    <property type="match status" value="7"/>
</dbReference>
<protein>
    <submittedName>
        <fullName evidence="1">Uncharacterized protein</fullName>
    </submittedName>
</protein>
<name>A0A150P8W8_SORCE</name>